<evidence type="ECO:0000313" key="7">
    <source>
        <dbReference type="EMBL" id="OCC15305.1"/>
    </source>
</evidence>
<feature type="transmembrane region" description="Helical" evidence="6">
    <location>
        <begin position="150"/>
        <end position="171"/>
    </location>
</feature>
<dbReference type="EMBL" id="MAGO01000006">
    <property type="protein sequence ID" value="OCC15305.1"/>
    <property type="molecule type" value="Genomic_DNA"/>
</dbReference>
<keyword evidence="4 6" id="KW-1133">Transmembrane helix</keyword>
<feature type="transmembrane region" description="Helical" evidence="6">
    <location>
        <begin position="6"/>
        <end position="25"/>
    </location>
</feature>
<comment type="subcellular location">
    <subcellularLocation>
        <location evidence="1">Membrane</location>
        <topology evidence="1">Multi-pass membrane protein</topology>
    </subcellularLocation>
</comment>
<dbReference type="Proteomes" id="UP000093080">
    <property type="component" value="Unassembled WGS sequence"/>
</dbReference>
<sequence length="296" mass="33108">MCVLNTAFIIIPVFILLGSLTSEVLRVYTGIQHSIQSGHFTIIPDKEHYPRLNNYVSKALKALETHEESLHQTIVELSKRTGEYFIRQGTAVAKNVANIIFKAALMLVTLYYLFRDGEEFLKVFKSLLPLKPQNVDHLTSVTADVLYATLYGNLLTSAIQGGLGVFILWVLGFSAPILWGIVMGVATFIPMIGTALVWLPATLYLFLTGAYLKGAILLSFSILVISQIDYFLRPYFISGKTELHSLFLFFSILGGLNLFGFLGLILGPIIIALCMSVMEFYRQELLGKYEKTLYMP</sequence>
<evidence type="ECO:0000256" key="1">
    <source>
        <dbReference type="ARBA" id="ARBA00004141"/>
    </source>
</evidence>
<feature type="transmembrane region" description="Helical" evidence="6">
    <location>
        <begin position="178"/>
        <end position="198"/>
    </location>
</feature>
<dbReference type="Pfam" id="PF01594">
    <property type="entry name" value="AI-2E_transport"/>
    <property type="match status" value="1"/>
</dbReference>
<comment type="caution">
    <text evidence="7">The sequence shown here is derived from an EMBL/GenBank/DDBJ whole genome shotgun (WGS) entry which is preliminary data.</text>
</comment>
<dbReference type="GO" id="GO:0016020">
    <property type="term" value="C:membrane"/>
    <property type="evidence" value="ECO:0007669"/>
    <property type="project" value="UniProtKB-SubCell"/>
</dbReference>
<dbReference type="AlphaFoldDB" id="A0A1B9F665"/>
<dbReference type="PANTHER" id="PTHR21716">
    <property type="entry name" value="TRANSMEMBRANE PROTEIN"/>
    <property type="match status" value="1"/>
</dbReference>
<dbReference type="InterPro" id="IPR002549">
    <property type="entry name" value="AI-2E-like"/>
</dbReference>
<comment type="similarity">
    <text evidence="2">Belongs to the autoinducer-2 exporter (AI-2E) (TC 2.A.86) family.</text>
</comment>
<evidence type="ECO:0000256" key="5">
    <source>
        <dbReference type="ARBA" id="ARBA00023136"/>
    </source>
</evidence>
<evidence type="ECO:0000256" key="6">
    <source>
        <dbReference type="SAM" id="Phobius"/>
    </source>
</evidence>
<dbReference type="PANTHER" id="PTHR21716:SF4">
    <property type="entry name" value="TRANSMEMBRANE PROTEIN 245"/>
    <property type="match status" value="1"/>
</dbReference>
<gene>
    <name evidence="7" type="ORF">DBT_1428</name>
</gene>
<feature type="transmembrane region" description="Helical" evidence="6">
    <location>
        <begin position="204"/>
        <end position="225"/>
    </location>
</feature>
<evidence type="ECO:0000256" key="3">
    <source>
        <dbReference type="ARBA" id="ARBA00022692"/>
    </source>
</evidence>
<reference evidence="7 8" key="1">
    <citation type="submission" date="2016-06" db="EMBL/GenBank/DDBJ databases">
        <title>Respiratory ammonification of nitrate coupled to the oxidation of elemental sulfur in deep-sea autotrophic thermophilic bacteria.</title>
        <authorList>
            <person name="Slobodkina G.B."/>
            <person name="Mardanov A.V."/>
            <person name="Ravin N.V."/>
            <person name="Frolova A.A."/>
            <person name="Viryasiv M.B."/>
            <person name="Chernyh N.A."/>
            <person name="Bonch-Osmolovskaya E.A."/>
            <person name="Slobodkin A.I."/>
        </authorList>
    </citation>
    <scope>NUCLEOTIDE SEQUENCE [LARGE SCALE GENOMIC DNA]</scope>
    <source>
        <strain evidence="7 8">S69</strain>
    </source>
</reference>
<keyword evidence="8" id="KW-1185">Reference proteome</keyword>
<dbReference type="STRING" id="1156395.DBT_1428"/>
<keyword evidence="3 6" id="KW-0812">Transmembrane</keyword>
<protein>
    <submittedName>
        <fullName evidence="7">Putative permease</fullName>
    </submittedName>
</protein>
<accession>A0A1B9F665</accession>
<keyword evidence="5 6" id="KW-0472">Membrane</keyword>
<feature type="transmembrane region" description="Helical" evidence="6">
    <location>
        <begin position="246"/>
        <end position="278"/>
    </location>
</feature>
<organism evidence="7 8">
    <name type="scientific">Dissulfuribacter thermophilus</name>
    <dbReference type="NCBI Taxonomy" id="1156395"/>
    <lineage>
        <taxon>Bacteria</taxon>
        <taxon>Pseudomonadati</taxon>
        <taxon>Thermodesulfobacteriota</taxon>
        <taxon>Dissulfuribacteria</taxon>
        <taxon>Dissulfuribacterales</taxon>
        <taxon>Dissulfuribacteraceae</taxon>
        <taxon>Dissulfuribacter</taxon>
    </lineage>
</organism>
<evidence type="ECO:0000256" key="2">
    <source>
        <dbReference type="ARBA" id="ARBA00009773"/>
    </source>
</evidence>
<evidence type="ECO:0000256" key="4">
    <source>
        <dbReference type="ARBA" id="ARBA00022989"/>
    </source>
</evidence>
<feature type="transmembrane region" description="Helical" evidence="6">
    <location>
        <begin position="96"/>
        <end position="114"/>
    </location>
</feature>
<name>A0A1B9F665_9BACT</name>
<evidence type="ECO:0000313" key="8">
    <source>
        <dbReference type="Proteomes" id="UP000093080"/>
    </source>
</evidence>
<proteinExistence type="inferred from homology"/>